<feature type="region of interest" description="Disordered" evidence="1">
    <location>
        <begin position="1"/>
        <end position="25"/>
    </location>
</feature>
<name>A0AAN8VMI2_9MAGN</name>
<organism evidence="2 3">
    <name type="scientific">Dillenia turbinata</name>
    <dbReference type="NCBI Taxonomy" id="194707"/>
    <lineage>
        <taxon>Eukaryota</taxon>
        <taxon>Viridiplantae</taxon>
        <taxon>Streptophyta</taxon>
        <taxon>Embryophyta</taxon>
        <taxon>Tracheophyta</taxon>
        <taxon>Spermatophyta</taxon>
        <taxon>Magnoliopsida</taxon>
        <taxon>eudicotyledons</taxon>
        <taxon>Gunneridae</taxon>
        <taxon>Pentapetalae</taxon>
        <taxon>Dilleniales</taxon>
        <taxon>Dilleniaceae</taxon>
        <taxon>Dillenia</taxon>
    </lineage>
</organism>
<comment type="caution">
    <text evidence="2">The sequence shown here is derived from an EMBL/GenBank/DDBJ whole genome shotgun (WGS) entry which is preliminary data.</text>
</comment>
<protein>
    <submittedName>
        <fullName evidence="2">Uncharacterized protein</fullName>
    </submittedName>
</protein>
<dbReference type="EMBL" id="JBAMMX010000007">
    <property type="protein sequence ID" value="KAK6936785.1"/>
    <property type="molecule type" value="Genomic_DNA"/>
</dbReference>
<reference evidence="2 3" key="1">
    <citation type="submission" date="2023-12" db="EMBL/GenBank/DDBJ databases">
        <title>A high-quality genome assembly for Dillenia turbinata (Dilleniales).</title>
        <authorList>
            <person name="Chanderbali A."/>
        </authorList>
    </citation>
    <scope>NUCLEOTIDE SEQUENCE [LARGE SCALE GENOMIC DNA]</scope>
    <source>
        <strain evidence="2">LSX21</strain>
        <tissue evidence="2">Leaf</tissue>
    </source>
</reference>
<proteinExistence type="predicted"/>
<keyword evidence="3" id="KW-1185">Reference proteome</keyword>
<evidence type="ECO:0000313" key="2">
    <source>
        <dbReference type="EMBL" id="KAK6936785.1"/>
    </source>
</evidence>
<evidence type="ECO:0000256" key="1">
    <source>
        <dbReference type="SAM" id="MobiDB-lite"/>
    </source>
</evidence>
<dbReference type="Proteomes" id="UP001370490">
    <property type="component" value="Unassembled WGS sequence"/>
</dbReference>
<evidence type="ECO:0000313" key="3">
    <source>
        <dbReference type="Proteomes" id="UP001370490"/>
    </source>
</evidence>
<dbReference type="AlphaFoldDB" id="A0AAN8VMI2"/>
<accession>A0AAN8VMI2</accession>
<gene>
    <name evidence="2" type="ORF">RJ641_033815</name>
</gene>
<sequence>MNCKTGLNKGPTQQQPVSRKCGSGLSPHPRSLQLLGCDQPIKASNSLGFLLPPLLCRLQIIIR</sequence>